<evidence type="ECO:0000313" key="1">
    <source>
        <dbReference type="EMBL" id="QDY52343.1"/>
    </source>
</evidence>
<dbReference type="EMBL" id="MK250090">
    <property type="protein sequence ID" value="QDY52343.1"/>
    <property type="molecule type" value="Genomic_DNA"/>
</dbReference>
<protein>
    <submittedName>
        <fullName evidence="1">Uncharacterized protein</fullName>
    </submittedName>
</protein>
<gene>
    <name evidence="1" type="ORF">6_55</name>
</gene>
<organism evidence="1">
    <name type="scientific">Mimiviridae sp. ChoanoV1</name>
    <dbReference type="NCBI Taxonomy" id="2596887"/>
    <lineage>
        <taxon>Viruses</taxon>
        <taxon>Varidnaviria</taxon>
        <taxon>Bamfordvirae</taxon>
        <taxon>Nucleocytoviricota</taxon>
        <taxon>Megaviricetes</taxon>
        <taxon>Imitervirales</taxon>
        <taxon>Schizomimiviridae</taxon>
    </lineage>
</organism>
<name>A0A5B8HWX7_9VIRU</name>
<proteinExistence type="predicted"/>
<reference evidence="1" key="1">
    <citation type="submission" date="2018-11" db="EMBL/GenBank/DDBJ databases">
        <title>A distinct lineage of giant viruses engineers rhodopsin photosystems in predatory marine eukaryotes.</title>
        <authorList>
            <person name="Needham D.M."/>
            <person name="Yoshizawa S."/>
            <person name="Hosaka T."/>
            <person name="Poirier C."/>
            <person name="Choi C.-J."/>
            <person name="Hehenberger E."/>
            <person name="Irwin N.A.T."/>
            <person name="Wilken S."/>
            <person name="Yung C.-M."/>
            <person name="Bachy C."/>
            <person name="Kurihara R."/>
            <person name="Nakajima Y."/>
            <person name="Kojima K."/>
            <person name="Kimura-Someya T."/>
            <person name="Leonard G."/>
            <person name="Malmstrom R.R."/>
            <person name="Mende D."/>
            <person name="Olson D.K."/>
            <person name="Sudo Y."/>
            <person name="Sudek S."/>
            <person name="Richards T.A."/>
            <person name="DeLong E.F."/>
            <person name="Keeling P.J."/>
            <person name="Santoro A.E."/>
            <person name="Shirouzu M."/>
            <person name="Iwasaki W."/>
            <person name="Worden A.Z."/>
        </authorList>
    </citation>
    <scope>NUCLEOTIDE SEQUENCE</scope>
</reference>
<accession>A0A5B8HWX7</accession>
<sequence>MWGTYYGYSQLIILKRKELNNKISKSLDNKSKESK</sequence>